<organism evidence="2 3">
    <name type="scientific">Pelobates cultripes</name>
    <name type="common">Western spadefoot toad</name>
    <dbReference type="NCBI Taxonomy" id="61616"/>
    <lineage>
        <taxon>Eukaryota</taxon>
        <taxon>Metazoa</taxon>
        <taxon>Chordata</taxon>
        <taxon>Craniata</taxon>
        <taxon>Vertebrata</taxon>
        <taxon>Euteleostomi</taxon>
        <taxon>Amphibia</taxon>
        <taxon>Batrachia</taxon>
        <taxon>Anura</taxon>
        <taxon>Pelobatoidea</taxon>
        <taxon>Pelobatidae</taxon>
        <taxon>Pelobates</taxon>
    </lineage>
</organism>
<protein>
    <submittedName>
        <fullName evidence="2">Uncharacterized protein</fullName>
    </submittedName>
</protein>
<dbReference type="AlphaFoldDB" id="A0AAD1S3S4"/>
<evidence type="ECO:0000313" key="3">
    <source>
        <dbReference type="Proteomes" id="UP001295444"/>
    </source>
</evidence>
<reference evidence="2" key="1">
    <citation type="submission" date="2022-03" db="EMBL/GenBank/DDBJ databases">
        <authorList>
            <person name="Alioto T."/>
            <person name="Alioto T."/>
            <person name="Gomez Garrido J."/>
        </authorList>
    </citation>
    <scope>NUCLEOTIDE SEQUENCE</scope>
</reference>
<feature type="region of interest" description="Disordered" evidence="1">
    <location>
        <begin position="36"/>
        <end position="67"/>
    </location>
</feature>
<proteinExistence type="predicted"/>
<name>A0AAD1S3S4_PELCU</name>
<gene>
    <name evidence="2" type="ORF">PECUL_23A042546</name>
</gene>
<evidence type="ECO:0000313" key="2">
    <source>
        <dbReference type="EMBL" id="CAH2285805.1"/>
    </source>
</evidence>
<dbReference type="Proteomes" id="UP001295444">
    <property type="component" value="Chromosome 04"/>
</dbReference>
<accession>A0AAD1S3S4</accession>
<dbReference type="EMBL" id="OW240915">
    <property type="protein sequence ID" value="CAH2285805.1"/>
    <property type="molecule type" value="Genomic_DNA"/>
</dbReference>
<feature type="compositionally biased region" description="Low complexity" evidence="1">
    <location>
        <begin position="39"/>
        <end position="49"/>
    </location>
</feature>
<keyword evidence="3" id="KW-1185">Reference proteome</keyword>
<evidence type="ECO:0000256" key="1">
    <source>
        <dbReference type="SAM" id="MobiDB-lite"/>
    </source>
</evidence>
<sequence>MAATANGPSQAAQPGSILQQQIYIFAAFLLRMAERHRSSPQPQQSYSPSVDHEGVPATLPTSDAPGSQYVGQWPSASEVEDPTVLHSAPAQELQAMADHQDKVYQPDLHSPVMSSDCEVESILPRVFQQEYMTPVLPYTVLVPANGLSHKAPMALQNRHPKTNNLLSFIFTLSPTCAEDGSSASTLICF</sequence>